<protein>
    <submittedName>
        <fullName evidence="1">Putative ATP-dependent protease</fullName>
    </submittedName>
</protein>
<accession>A0A7W7P4G1</accession>
<name>A0A7W7P4G1_PSENT</name>
<reference evidence="1 2" key="1">
    <citation type="submission" date="2020-08" db="EMBL/GenBank/DDBJ databases">
        <title>Functional genomics of gut bacteria from endangered species of beetles.</title>
        <authorList>
            <person name="Carlos-Shanley C."/>
        </authorList>
    </citation>
    <scope>NUCLEOTIDE SEQUENCE [LARGE SCALE GENOMIC DNA]</scope>
    <source>
        <strain evidence="1 2">S00179</strain>
    </source>
</reference>
<dbReference type="Proteomes" id="UP000566995">
    <property type="component" value="Unassembled WGS sequence"/>
</dbReference>
<dbReference type="RefSeq" id="WP_184595769.1">
    <property type="nucleotide sequence ID" value="NZ_JACHLI010000032.1"/>
</dbReference>
<gene>
    <name evidence="1" type="ORF">HNP46_005761</name>
</gene>
<sequence length="57" mass="6583">MTDSQDHQKKFNTLVASVTQKREHITEEQEQAFAELVKQAQELDMGYGDSFRPKLLS</sequence>
<evidence type="ECO:0000313" key="1">
    <source>
        <dbReference type="EMBL" id="MBB4866854.1"/>
    </source>
</evidence>
<comment type="caution">
    <text evidence="1">The sequence shown here is derived from an EMBL/GenBank/DDBJ whole genome shotgun (WGS) entry which is preliminary data.</text>
</comment>
<dbReference type="EMBL" id="JACHLI010000032">
    <property type="protein sequence ID" value="MBB4866854.1"/>
    <property type="molecule type" value="Genomic_DNA"/>
</dbReference>
<dbReference type="GO" id="GO:0008233">
    <property type="term" value="F:peptidase activity"/>
    <property type="evidence" value="ECO:0007669"/>
    <property type="project" value="UniProtKB-KW"/>
</dbReference>
<keyword evidence="1" id="KW-0645">Protease</keyword>
<proteinExistence type="predicted"/>
<organism evidence="1 2">
    <name type="scientific">Pseudomonas nitroreducens</name>
    <dbReference type="NCBI Taxonomy" id="46680"/>
    <lineage>
        <taxon>Bacteria</taxon>
        <taxon>Pseudomonadati</taxon>
        <taxon>Pseudomonadota</taxon>
        <taxon>Gammaproteobacteria</taxon>
        <taxon>Pseudomonadales</taxon>
        <taxon>Pseudomonadaceae</taxon>
        <taxon>Pseudomonas</taxon>
    </lineage>
</organism>
<dbReference type="GO" id="GO:0006508">
    <property type="term" value="P:proteolysis"/>
    <property type="evidence" value="ECO:0007669"/>
    <property type="project" value="UniProtKB-KW"/>
</dbReference>
<evidence type="ECO:0000313" key="2">
    <source>
        <dbReference type="Proteomes" id="UP000566995"/>
    </source>
</evidence>
<keyword evidence="1" id="KW-0378">Hydrolase</keyword>
<dbReference type="AlphaFoldDB" id="A0A7W7P4G1"/>